<feature type="domain" description="Rab-GAP TBC" evidence="6">
    <location>
        <begin position="45"/>
        <end position="238"/>
    </location>
</feature>
<dbReference type="PROSITE" id="PS50086">
    <property type="entry name" value="TBC_RABGAP"/>
    <property type="match status" value="1"/>
</dbReference>
<gene>
    <name evidence="7" type="ORF">MAM1_0564d10929</name>
</gene>
<dbReference type="GO" id="GO:0005096">
    <property type="term" value="F:GTPase activator activity"/>
    <property type="evidence" value="ECO:0007669"/>
    <property type="project" value="EnsemblFungi"/>
</dbReference>
<dbReference type="Pfam" id="PF00566">
    <property type="entry name" value="RabGAP-TBC"/>
    <property type="match status" value="1"/>
</dbReference>
<dbReference type="GO" id="GO:0031267">
    <property type="term" value="F:small GTPase binding"/>
    <property type="evidence" value="ECO:0007669"/>
    <property type="project" value="TreeGrafter"/>
</dbReference>
<evidence type="ECO:0000259" key="6">
    <source>
        <dbReference type="PROSITE" id="PS50086"/>
    </source>
</evidence>
<protein>
    <submittedName>
        <fullName evidence="7">TBC-domain-containing protein</fullName>
    </submittedName>
</protein>
<dbReference type="GO" id="GO:0071957">
    <property type="term" value="C:old mitotic spindle pole body"/>
    <property type="evidence" value="ECO:0007669"/>
    <property type="project" value="EnsemblFungi"/>
</dbReference>
<dbReference type="PANTHER" id="PTHR47219:SF25">
    <property type="entry name" value="RAB-GAP TBC DOMAIN-CONTAINING PROTEIN"/>
    <property type="match status" value="1"/>
</dbReference>
<keyword evidence="8" id="KW-1185">Reference proteome</keyword>
<keyword evidence="4" id="KW-0131">Cell cycle</keyword>
<keyword evidence="2" id="KW-0963">Cytoplasm</keyword>
<dbReference type="GO" id="GO:0035974">
    <property type="term" value="C:meiotic spindle pole body"/>
    <property type="evidence" value="ECO:0007669"/>
    <property type="project" value="EnsemblFungi"/>
</dbReference>
<dbReference type="SMART" id="SM00164">
    <property type="entry name" value="TBC"/>
    <property type="match status" value="1"/>
</dbReference>
<comment type="subcellular location">
    <subcellularLocation>
        <location evidence="1">Cytoplasm</location>
        <location evidence="1">Cytoskeleton</location>
    </subcellularLocation>
</comment>
<name>A0A0C9LYV4_9FUNG</name>
<sequence>MQFEHDYDFYECSESIHDILNRQHDTSQSAENSLSLLRNTLLSNPCPAELRGKVWKLLLRINRISASTYINLIEMGPSSVDEKIRHDTFRTMSTDSDFVEHVSEDMLIRLLNAFVWTSDDSRTDFFQNRNAVSYVQGMNVLAAPFLMTMPEMEAFFSFSTFIYDWCPLYVLPTMKGVHCGLRLLDLCLSSLDPILYGYLRGKNLSASTYAFASVMTFSACTPPLSELLQLWDYMFAYGIHLNILFIIAQLAFIRADLLNSPSPANLLRVLPPLNAKEIMNLTVSLCRNLPLDLYDKLVRHAYDESVADGLGIKPTSANWSEHQNDSDDLPAYMRDAINVRNKLKREK</sequence>
<evidence type="ECO:0000256" key="4">
    <source>
        <dbReference type="ARBA" id="ARBA00023306"/>
    </source>
</evidence>
<evidence type="ECO:0000313" key="8">
    <source>
        <dbReference type="Proteomes" id="UP000053815"/>
    </source>
</evidence>
<dbReference type="Proteomes" id="UP000053815">
    <property type="component" value="Unassembled WGS sequence"/>
</dbReference>
<dbReference type="Gene3D" id="1.10.8.270">
    <property type="entry name" value="putative rabgap domain of human tbc1 domain family member 14 like domains"/>
    <property type="match status" value="1"/>
</dbReference>
<dbReference type="InterPro" id="IPR050302">
    <property type="entry name" value="Rab_GAP_TBC_domain"/>
</dbReference>
<evidence type="ECO:0000256" key="5">
    <source>
        <dbReference type="ARBA" id="ARBA00061049"/>
    </source>
</evidence>
<dbReference type="GO" id="GO:1902543">
    <property type="term" value="P:negative regulation of protein localization to mitotic spindle pole body"/>
    <property type="evidence" value="ECO:0007669"/>
    <property type="project" value="EnsemblFungi"/>
</dbReference>
<organism evidence="7">
    <name type="scientific">Mucor ambiguus</name>
    <dbReference type="NCBI Taxonomy" id="91626"/>
    <lineage>
        <taxon>Eukaryota</taxon>
        <taxon>Fungi</taxon>
        <taxon>Fungi incertae sedis</taxon>
        <taxon>Mucoromycota</taxon>
        <taxon>Mucoromycotina</taxon>
        <taxon>Mucoromycetes</taxon>
        <taxon>Mucorales</taxon>
        <taxon>Mucorineae</taxon>
        <taxon>Mucoraceae</taxon>
        <taxon>Mucor</taxon>
    </lineage>
</organism>
<evidence type="ECO:0000256" key="3">
    <source>
        <dbReference type="ARBA" id="ARBA00023212"/>
    </source>
</evidence>
<evidence type="ECO:0000256" key="2">
    <source>
        <dbReference type="ARBA" id="ARBA00022490"/>
    </source>
</evidence>
<dbReference type="InterPro" id="IPR000195">
    <property type="entry name" value="Rab-GAP-TBC_dom"/>
</dbReference>
<dbReference type="GO" id="GO:0031030">
    <property type="term" value="P:negative regulation of septation initiation signaling"/>
    <property type="evidence" value="ECO:0007669"/>
    <property type="project" value="EnsemblFungi"/>
</dbReference>
<dbReference type="GO" id="GO:1902413">
    <property type="term" value="P:negative regulation of mitotic cytokinesis"/>
    <property type="evidence" value="ECO:0007669"/>
    <property type="project" value="EnsemblFungi"/>
</dbReference>
<dbReference type="Gene3D" id="1.10.472.80">
    <property type="entry name" value="Ypt/Rab-GAP domain of gyp1p, domain 3"/>
    <property type="match status" value="1"/>
</dbReference>
<dbReference type="FunFam" id="1.10.8.270:FF:000035">
    <property type="entry name" value="Cell cycle arrest protein BUB2"/>
    <property type="match status" value="1"/>
</dbReference>
<comment type="similarity">
    <text evidence="5">Belongs to the BUB2 family.</text>
</comment>
<dbReference type="STRING" id="91626.A0A0C9LYV4"/>
<dbReference type="InterPro" id="IPR035969">
    <property type="entry name" value="Rab-GAP_TBC_sf"/>
</dbReference>
<evidence type="ECO:0000256" key="1">
    <source>
        <dbReference type="ARBA" id="ARBA00004245"/>
    </source>
</evidence>
<reference evidence="7" key="1">
    <citation type="submission" date="2014-09" db="EMBL/GenBank/DDBJ databases">
        <title>Draft genome sequence of an oleaginous Mucoromycotina fungus Mucor ambiguus NBRC6742.</title>
        <authorList>
            <person name="Takeda I."/>
            <person name="Yamane N."/>
            <person name="Morita T."/>
            <person name="Tamano K."/>
            <person name="Machida M."/>
            <person name="Baker S."/>
            <person name="Koike H."/>
        </authorList>
    </citation>
    <scope>NUCLEOTIDE SEQUENCE</scope>
    <source>
        <strain evidence="7">NBRC 6742</strain>
    </source>
</reference>
<dbReference type="AlphaFoldDB" id="A0A0C9LYV4"/>
<dbReference type="PANTHER" id="PTHR47219">
    <property type="entry name" value="RAB GTPASE-ACTIVATING PROTEIN 1-LIKE"/>
    <property type="match status" value="1"/>
</dbReference>
<keyword evidence="3" id="KW-0206">Cytoskeleton</keyword>
<evidence type="ECO:0000313" key="7">
    <source>
        <dbReference type="EMBL" id="GAN11370.1"/>
    </source>
</evidence>
<dbReference type="SUPFAM" id="SSF47923">
    <property type="entry name" value="Ypt/Rab-GAP domain of gyp1p"/>
    <property type="match status" value="2"/>
</dbReference>
<accession>A0A0C9LYV4</accession>
<proteinExistence type="inferred from homology"/>
<dbReference type="EMBL" id="DF836853">
    <property type="protein sequence ID" value="GAN11370.1"/>
    <property type="molecule type" value="Genomic_DNA"/>
</dbReference>
<dbReference type="GO" id="GO:1990334">
    <property type="term" value="C:Bfa1-Bub2 complex"/>
    <property type="evidence" value="ECO:0007669"/>
    <property type="project" value="EnsemblFungi"/>
</dbReference>
<dbReference type="OrthoDB" id="10263206at2759"/>